<dbReference type="CDD" id="cd00082">
    <property type="entry name" value="HisKA"/>
    <property type="match status" value="1"/>
</dbReference>
<evidence type="ECO:0000256" key="10">
    <source>
        <dbReference type="SAM" id="MobiDB-lite"/>
    </source>
</evidence>
<evidence type="ECO:0000256" key="2">
    <source>
        <dbReference type="ARBA" id="ARBA00004236"/>
    </source>
</evidence>
<dbReference type="InterPro" id="IPR050428">
    <property type="entry name" value="TCS_sensor_his_kinase"/>
</dbReference>
<name>A0A5M9ZGD2_9BIFI</name>
<dbReference type="SUPFAM" id="SSF55874">
    <property type="entry name" value="ATPase domain of HSP90 chaperone/DNA topoisomerase II/histidine kinase"/>
    <property type="match status" value="1"/>
</dbReference>
<comment type="caution">
    <text evidence="14">The sequence shown here is derived from an EMBL/GenBank/DDBJ whole genome shotgun (WGS) entry which is preliminary data.</text>
</comment>
<feature type="compositionally biased region" description="Low complexity" evidence="10">
    <location>
        <begin position="1"/>
        <end position="19"/>
    </location>
</feature>
<feature type="domain" description="Histidine kinase" evidence="12">
    <location>
        <begin position="211"/>
        <end position="436"/>
    </location>
</feature>
<feature type="transmembrane region" description="Helical" evidence="11">
    <location>
        <begin position="36"/>
        <end position="59"/>
    </location>
</feature>
<keyword evidence="9" id="KW-0902">Two-component regulatory system</keyword>
<dbReference type="EMBL" id="RZJP01000001">
    <property type="protein sequence ID" value="KAA8817532.1"/>
    <property type="molecule type" value="Genomic_DNA"/>
</dbReference>
<reference evidence="14 15" key="1">
    <citation type="journal article" date="2019" name="Syst. Appl. Microbiol.">
        <title>Characterization of Bifidobacterium species in feaces of the Egyptian fruit bat: Description of B. vespertilionis sp. nov. and B. rousetti sp. nov.</title>
        <authorList>
            <person name="Modesto M."/>
            <person name="Satti M."/>
            <person name="Watanabe K."/>
            <person name="Puglisi E."/>
            <person name="Morelli L."/>
            <person name="Huang C.-H."/>
            <person name="Liou J.-S."/>
            <person name="Miyashita M."/>
            <person name="Tamura T."/>
            <person name="Saito S."/>
            <person name="Mori K."/>
            <person name="Huang L."/>
            <person name="Sciavilla P."/>
            <person name="Sandri C."/>
            <person name="Spiezio C."/>
            <person name="Vitali F."/>
            <person name="Cavalieri D."/>
            <person name="Perpetuini G."/>
            <person name="Tofalo R."/>
            <person name="Bonetti A."/>
            <person name="Arita M."/>
            <person name="Mattarelli P."/>
        </authorList>
    </citation>
    <scope>NUCLEOTIDE SEQUENCE [LARGE SCALE GENOMIC DNA]</scope>
    <source>
        <strain evidence="14 15">RST27</strain>
    </source>
</reference>
<dbReference type="PANTHER" id="PTHR45436:SF5">
    <property type="entry name" value="SENSOR HISTIDINE KINASE TRCS"/>
    <property type="match status" value="1"/>
</dbReference>
<keyword evidence="4" id="KW-0597">Phosphoprotein</keyword>
<keyword evidence="8 11" id="KW-1133">Transmembrane helix</keyword>
<dbReference type="Proteomes" id="UP000326060">
    <property type="component" value="Unassembled WGS sequence"/>
</dbReference>
<dbReference type="InterPro" id="IPR003661">
    <property type="entry name" value="HisK_dim/P_dom"/>
</dbReference>
<dbReference type="Pfam" id="PF00672">
    <property type="entry name" value="HAMP"/>
    <property type="match status" value="1"/>
</dbReference>
<organism evidence="14 15">
    <name type="scientific">Bifidobacterium callitrichos</name>
    <dbReference type="NCBI Taxonomy" id="762209"/>
    <lineage>
        <taxon>Bacteria</taxon>
        <taxon>Bacillati</taxon>
        <taxon>Actinomycetota</taxon>
        <taxon>Actinomycetes</taxon>
        <taxon>Bifidobacteriales</taxon>
        <taxon>Bifidobacteriaceae</taxon>
        <taxon>Bifidobacterium</taxon>
    </lineage>
</organism>
<evidence type="ECO:0000256" key="4">
    <source>
        <dbReference type="ARBA" id="ARBA00022553"/>
    </source>
</evidence>
<dbReference type="EC" id="2.7.13.3" evidence="3"/>
<dbReference type="PROSITE" id="PS50885">
    <property type="entry name" value="HAMP"/>
    <property type="match status" value="1"/>
</dbReference>
<keyword evidence="7 14" id="KW-0418">Kinase</keyword>
<evidence type="ECO:0000256" key="7">
    <source>
        <dbReference type="ARBA" id="ARBA00022777"/>
    </source>
</evidence>
<evidence type="ECO:0000313" key="14">
    <source>
        <dbReference type="EMBL" id="KAA8817532.1"/>
    </source>
</evidence>
<accession>A0A5M9ZGD2</accession>
<evidence type="ECO:0000256" key="1">
    <source>
        <dbReference type="ARBA" id="ARBA00000085"/>
    </source>
</evidence>
<evidence type="ECO:0000256" key="11">
    <source>
        <dbReference type="SAM" id="Phobius"/>
    </source>
</evidence>
<keyword evidence="11" id="KW-0472">Membrane</keyword>
<dbReference type="AlphaFoldDB" id="A0A5M9ZGD2"/>
<dbReference type="InterPro" id="IPR036097">
    <property type="entry name" value="HisK_dim/P_sf"/>
</dbReference>
<evidence type="ECO:0000256" key="9">
    <source>
        <dbReference type="ARBA" id="ARBA00023012"/>
    </source>
</evidence>
<comment type="catalytic activity">
    <reaction evidence="1">
        <text>ATP + protein L-histidine = ADP + protein N-phospho-L-histidine.</text>
        <dbReference type="EC" id="2.7.13.3"/>
    </reaction>
</comment>
<evidence type="ECO:0000256" key="5">
    <source>
        <dbReference type="ARBA" id="ARBA00022679"/>
    </source>
</evidence>
<evidence type="ECO:0000313" key="15">
    <source>
        <dbReference type="Proteomes" id="UP000326060"/>
    </source>
</evidence>
<dbReference type="InterPro" id="IPR005467">
    <property type="entry name" value="His_kinase_dom"/>
</dbReference>
<dbReference type="PROSITE" id="PS50109">
    <property type="entry name" value="HIS_KIN"/>
    <property type="match status" value="1"/>
</dbReference>
<dbReference type="SMART" id="SM00388">
    <property type="entry name" value="HisKA"/>
    <property type="match status" value="1"/>
</dbReference>
<dbReference type="Pfam" id="PF00512">
    <property type="entry name" value="HisKA"/>
    <property type="match status" value="1"/>
</dbReference>
<dbReference type="InterPro" id="IPR036890">
    <property type="entry name" value="HATPase_C_sf"/>
</dbReference>
<dbReference type="SMART" id="SM00387">
    <property type="entry name" value="HATPase_c"/>
    <property type="match status" value="1"/>
</dbReference>
<dbReference type="Pfam" id="PF02518">
    <property type="entry name" value="HATPase_c"/>
    <property type="match status" value="1"/>
</dbReference>
<evidence type="ECO:0000259" key="12">
    <source>
        <dbReference type="PROSITE" id="PS50109"/>
    </source>
</evidence>
<comment type="subcellular location">
    <subcellularLocation>
        <location evidence="2">Cell membrane</location>
    </subcellularLocation>
</comment>
<proteinExistence type="predicted"/>
<protein>
    <recommendedName>
        <fullName evidence="3">histidine kinase</fullName>
        <ecNumber evidence="3">2.7.13.3</ecNumber>
    </recommendedName>
</protein>
<evidence type="ECO:0000256" key="3">
    <source>
        <dbReference type="ARBA" id="ARBA00012438"/>
    </source>
</evidence>
<keyword evidence="6 11" id="KW-0812">Transmembrane</keyword>
<feature type="domain" description="HAMP" evidence="13">
    <location>
        <begin position="151"/>
        <end position="203"/>
    </location>
</feature>
<dbReference type="Gene3D" id="1.10.287.130">
    <property type="match status" value="1"/>
</dbReference>
<feature type="region of interest" description="Disordered" evidence="10">
    <location>
        <begin position="1"/>
        <end position="25"/>
    </location>
</feature>
<dbReference type="Gene3D" id="3.30.565.10">
    <property type="entry name" value="Histidine kinase-like ATPase, C-terminal domain"/>
    <property type="match status" value="1"/>
</dbReference>
<gene>
    <name evidence="14" type="ORF">EMB92_02950</name>
</gene>
<evidence type="ECO:0000256" key="6">
    <source>
        <dbReference type="ARBA" id="ARBA00022692"/>
    </source>
</evidence>
<evidence type="ECO:0000256" key="8">
    <source>
        <dbReference type="ARBA" id="ARBA00022989"/>
    </source>
</evidence>
<dbReference type="SUPFAM" id="SSF47384">
    <property type="entry name" value="Homodimeric domain of signal transducing histidine kinase"/>
    <property type="match status" value="1"/>
</dbReference>
<keyword evidence="5" id="KW-0808">Transferase</keyword>
<dbReference type="SMART" id="SM00304">
    <property type="entry name" value="HAMP"/>
    <property type="match status" value="1"/>
</dbReference>
<dbReference type="GO" id="GO:0005886">
    <property type="term" value="C:plasma membrane"/>
    <property type="evidence" value="ECO:0007669"/>
    <property type="project" value="UniProtKB-SubCell"/>
</dbReference>
<dbReference type="PANTHER" id="PTHR45436">
    <property type="entry name" value="SENSOR HISTIDINE KINASE YKOH"/>
    <property type="match status" value="1"/>
</dbReference>
<dbReference type="InterPro" id="IPR003594">
    <property type="entry name" value="HATPase_dom"/>
</dbReference>
<dbReference type="RefSeq" id="WP_150393714.1">
    <property type="nucleotide sequence ID" value="NZ_RZJP01000001.1"/>
</dbReference>
<dbReference type="Gene3D" id="6.10.340.10">
    <property type="match status" value="1"/>
</dbReference>
<feature type="transmembrane region" description="Helical" evidence="11">
    <location>
        <begin position="127"/>
        <end position="149"/>
    </location>
</feature>
<dbReference type="GO" id="GO:0000155">
    <property type="term" value="F:phosphorelay sensor kinase activity"/>
    <property type="evidence" value="ECO:0007669"/>
    <property type="project" value="InterPro"/>
</dbReference>
<evidence type="ECO:0000259" key="13">
    <source>
        <dbReference type="PROSITE" id="PS50885"/>
    </source>
</evidence>
<sequence>MNHPSSLTNASSPSSPSDPSGKRRFHLRPRTFRGKLALAIGLLVAVFLGIALALQTMLFGRIYDRSSYRLYQVASGGTLPTPDGGELYVSSTGCYYTDHTVGCGPMTPGSIMEISDSDMRGPLMQGAMWFSLTLFAGFAVLAMVAAWFISRRLAGRISSLGAQMRRLDPAATGERVSIAGSDEVASLAGDVNAMLARIEQAAATQRQFIANASHELRTPIAVIGTSLDAPLAQGRFAADVEPAVRRALEADRNAADLVEGLLALSRVQSMALHPGEERPPETSLGQAVEHALDASWDVIDERGIDVRCDIDPAPAVRADPTMLALLTGNLIRNAVVHNVDRGDIEVDVRSIDGGGVELSVTNSTEAEESTDPAESADGCDLDDLLIPFHRGRASRLENRPGNGLGLSIVREIADLYHAELRLARPEPGRFGVSVRFCNNHVRIGA</sequence>
<dbReference type="InterPro" id="IPR003660">
    <property type="entry name" value="HAMP_dom"/>
</dbReference>